<keyword evidence="3" id="KW-1185">Reference proteome</keyword>
<protein>
    <submittedName>
        <fullName evidence="2">Asp23/Gls24 family envelope stress response protein</fullName>
    </submittedName>
</protein>
<accession>A0ABR7NAH4</accession>
<dbReference type="RefSeq" id="WP_249308569.1">
    <property type="nucleotide sequence ID" value="NZ_JACRSZ010000009.1"/>
</dbReference>
<dbReference type="InterPro" id="IPR005531">
    <property type="entry name" value="Asp23"/>
</dbReference>
<evidence type="ECO:0000313" key="2">
    <source>
        <dbReference type="EMBL" id="MBC8573391.1"/>
    </source>
</evidence>
<dbReference type="EMBL" id="JACRSZ010000009">
    <property type="protein sequence ID" value="MBC8573391.1"/>
    <property type="molecule type" value="Genomic_DNA"/>
</dbReference>
<comment type="similarity">
    <text evidence="1">Belongs to the asp23 family.</text>
</comment>
<evidence type="ECO:0000256" key="1">
    <source>
        <dbReference type="ARBA" id="ARBA00005721"/>
    </source>
</evidence>
<evidence type="ECO:0000313" key="3">
    <source>
        <dbReference type="Proteomes" id="UP000657421"/>
    </source>
</evidence>
<reference evidence="2 3" key="1">
    <citation type="submission" date="2020-08" db="EMBL/GenBank/DDBJ databases">
        <title>Genome public.</title>
        <authorList>
            <person name="Liu C."/>
            <person name="Sun Q."/>
        </authorList>
    </citation>
    <scope>NUCLEOTIDE SEQUENCE [LARGE SCALE GENOMIC DNA]</scope>
    <source>
        <strain evidence="2 3">NSJ-46</strain>
    </source>
</reference>
<dbReference type="PANTHER" id="PTHR34297">
    <property type="entry name" value="HYPOTHETICAL CYTOSOLIC PROTEIN-RELATED"/>
    <property type="match status" value="1"/>
</dbReference>
<name>A0ABR7NAH4_9FIRM</name>
<comment type="caution">
    <text evidence="2">The sequence shown here is derived from an EMBL/GenBank/DDBJ whole genome shotgun (WGS) entry which is preliminary data.</text>
</comment>
<dbReference type="PANTHER" id="PTHR34297:SF1">
    <property type="entry name" value="ASP23_GLS24 FAMILY ENVELOPE STRESS RESPONSE PROTEIN"/>
    <property type="match status" value="1"/>
</dbReference>
<gene>
    <name evidence="2" type="ORF">H8716_09905</name>
</gene>
<dbReference type="Pfam" id="PF03780">
    <property type="entry name" value="Asp23"/>
    <property type="match status" value="1"/>
</dbReference>
<dbReference type="Proteomes" id="UP000657421">
    <property type="component" value="Unassembled WGS sequence"/>
</dbReference>
<proteinExistence type="inferred from homology"/>
<sequence>MGKEEVQKNYTVSSIDGMGQVQISNEVVTIIAGLAATEVKGVASMVGNITNELVSKLGIKNLSKGVKIAIENDAVSVDLALNLDYGYSIPKTCEKVQERVKTAIESMTGLTVENVNIKIANVTMENGK</sequence>
<organism evidence="2 3">
    <name type="scientific">Jingyaoa shaoxingensis</name>
    <dbReference type="NCBI Taxonomy" id="2763671"/>
    <lineage>
        <taxon>Bacteria</taxon>
        <taxon>Bacillati</taxon>
        <taxon>Bacillota</taxon>
        <taxon>Clostridia</taxon>
        <taxon>Lachnospirales</taxon>
        <taxon>Lachnospiraceae</taxon>
        <taxon>Jingyaoa</taxon>
    </lineage>
</organism>